<name>A0ABS7B3B2_9ACTN</name>
<reference evidence="2 3" key="1">
    <citation type="journal article" date="2013" name="Antonie Van Leeuwenhoek">
        <title>Actinoplanes hulinensis sp. nov., a novel actinomycete isolated from soybean root (Glycine max (L.) Merr).</title>
        <authorList>
            <person name="Shen Y."/>
            <person name="Liu C."/>
            <person name="Wang X."/>
            <person name="Zhao J."/>
            <person name="Jia F."/>
            <person name="Zhang Y."/>
            <person name="Wang L."/>
            <person name="Yang D."/>
            <person name="Xiang W."/>
        </authorList>
    </citation>
    <scope>NUCLEOTIDE SEQUENCE [LARGE SCALE GENOMIC DNA]</scope>
    <source>
        <strain evidence="2 3">NEAU-M9</strain>
    </source>
</reference>
<dbReference type="RefSeq" id="WP_220144943.1">
    <property type="nucleotide sequence ID" value="NZ_JAHXZI010000008.1"/>
</dbReference>
<evidence type="ECO:0000256" key="1">
    <source>
        <dbReference type="SAM" id="SignalP"/>
    </source>
</evidence>
<dbReference type="Proteomes" id="UP001519863">
    <property type="component" value="Unassembled WGS sequence"/>
</dbReference>
<keyword evidence="1" id="KW-0732">Signal</keyword>
<gene>
    <name evidence="2" type="ORF">KZ829_17425</name>
</gene>
<proteinExistence type="predicted"/>
<evidence type="ECO:0000313" key="2">
    <source>
        <dbReference type="EMBL" id="MBW6435523.1"/>
    </source>
</evidence>
<comment type="caution">
    <text evidence="2">The sequence shown here is derived from an EMBL/GenBank/DDBJ whole genome shotgun (WGS) entry which is preliminary data.</text>
</comment>
<feature type="signal peptide" evidence="1">
    <location>
        <begin position="1"/>
        <end position="27"/>
    </location>
</feature>
<protein>
    <submittedName>
        <fullName evidence="2">Uncharacterized protein</fullName>
    </submittedName>
</protein>
<accession>A0ABS7B3B2</accession>
<dbReference type="EMBL" id="JAHXZI010000008">
    <property type="protein sequence ID" value="MBW6435523.1"/>
    <property type="molecule type" value="Genomic_DNA"/>
</dbReference>
<feature type="chain" id="PRO_5046622607" evidence="1">
    <location>
        <begin position="28"/>
        <end position="94"/>
    </location>
</feature>
<keyword evidence="3" id="KW-1185">Reference proteome</keyword>
<sequence>MRKTALYLGGLFLATGAALAVSAPAQAAPSTPTCGGYNYTYNCYKPYGYQKPNNYIVSQNADVRQVGKYNISEVNQNQNAFGTQIQAGDDIWGW</sequence>
<organism evidence="2 3">
    <name type="scientific">Actinoplanes hulinensis</name>
    <dbReference type="NCBI Taxonomy" id="1144547"/>
    <lineage>
        <taxon>Bacteria</taxon>
        <taxon>Bacillati</taxon>
        <taxon>Actinomycetota</taxon>
        <taxon>Actinomycetes</taxon>
        <taxon>Micromonosporales</taxon>
        <taxon>Micromonosporaceae</taxon>
        <taxon>Actinoplanes</taxon>
    </lineage>
</organism>
<evidence type="ECO:0000313" key="3">
    <source>
        <dbReference type="Proteomes" id="UP001519863"/>
    </source>
</evidence>